<evidence type="ECO:0000313" key="1">
    <source>
        <dbReference type="EMBL" id="KAJ1177701.1"/>
    </source>
</evidence>
<sequence length="105" mass="11691">MGQRVFSKAEETLVKTNIVGCYSVFCGNLAGGRYWWCRQPSGNPRERSPPLGGGELWVSSSGYRDFSRKNKKDTAEKYVSLLGRLSLIIFEVLASEAPNLMTTKP</sequence>
<gene>
    <name evidence="1" type="ORF">NDU88_002953</name>
</gene>
<dbReference type="AlphaFoldDB" id="A0AAV7TNC5"/>
<accession>A0AAV7TNC5</accession>
<organism evidence="1 2">
    <name type="scientific">Pleurodeles waltl</name>
    <name type="common">Iberian ribbed newt</name>
    <dbReference type="NCBI Taxonomy" id="8319"/>
    <lineage>
        <taxon>Eukaryota</taxon>
        <taxon>Metazoa</taxon>
        <taxon>Chordata</taxon>
        <taxon>Craniata</taxon>
        <taxon>Vertebrata</taxon>
        <taxon>Euteleostomi</taxon>
        <taxon>Amphibia</taxon>
        <taxon>Batrachia</taxon>
        <taxon>Caudata</taxon>
        <taxon>Salamandroidea</taxon>
        <taxon>Salamandridae</taxon>
        <taxon>Pleurodelinae</taxon>
        <taxon>Pleurodeles</taxon>
    </lineage>
</organism>
<proteinExistence type="predicted"/>
<protein>
    <submittedName>
        <fullName evidence="1">Uncharacterized protein</fullName>
    </submittedName>
</protein>
<evidence type="ECO:0000313" key="2">
    <source>
        <dbReference type="Proteomes" id="UP001066276"/>
    </source>
</evidence>
<name>A0AAV7TNC5_PLEWA</name>
<keyword evidence="2" id="KW-1185">Reference proteome</keyword>
<reference evidence="1" key="1">
    <citation type="journal article" date="2022" name="bioRxiv">
        <title>Sequencing and chromosome-scale assembly of the giantPleurodeles waltlgenome.</title>
        <authorList>
            <person name="Brown T."/>
            <person name="Elewa A."/>
            <person name="Iarovenko S."/>
            <person name="Subramanian E."/>
            <person name="Araus A.J."/>
            <person name="Petzold A."/>
            <person name="Susuki M."/>
            <person name="Suzuki K.-i.T."/>
            <person name="Hayashi T."/>
            <person name="Toyoda A."/>
            <person name="Oliveira C."/>
            <person name="Osipova E."/>
            <person name="Leigh N.D."/>
            <person name="Simon A."/>
            <person name="Yun M.H."/>
        </authorList>
    </citation>
    <scope>NUCLEOTIDE SEQUENCE</scope>
    <source>
        <strain evidence="1">20211129_DDA</strain>
        <tissue evidence="1">Liver</tissue>
    </source>
</reference>
<dbReference type="Proteomes" id="UP001066276">
    <property type="component" value="Chromosome 3_2"/>
</dbReference>
<comment type="caution">
    <text evidence="1">The sequence shown here is derived from an EMBL/GenBank/DDBJ whole genome shotgun (WGS) entry which is preliminary data.</text>
</comment>
<dbReference type="EMBL" id="JANPWB010000006">
    <property type="protein sequence ID" value="KAJ1177701.1"/>
    <property type="molecule type" value="Genomic_DNA"/>
</dbReference>